<dbReference type="GO" id="GO:0004776">
    <property type="term" value="F:succinate-CoA ligase (GDP-forming) activity"/>
    <property type="evidence" value="ECO:0007669"/>
    <property type="project" value="TreeGrafter"/>
</dbReference>
<evidence type="ECO:0000256" key="2">
    <source>
        <dbReference type="ARBA" id="ARBA00022598"/>
    </source>
</evidence>
<evidence type="ECO:0000256" key="1">
    <source>
        <dbReference type="ARBA" id="ARBA00022532"/>
    </source>
</evidence>
<dbReference type="InterPro" id="IPR005811">
    <property type="entry name" value="SUCC_ACL_C"/>
</dbReference>
<dbReference type="Pfam" id="PF02629">
    <property type="entry name" value="CoA_binding"/>
    <property type="match status" value="1"/>
</dbReference>
<dbReference type="RefSeq" id="WP_089182690.1">
    <property type="nucleotide sequence ID" value="NZ_CP043427.1"/>
</dbReference>
<dbReference type="PIRSF" id="PIRSF001553">
    <property type="entry name" value="SucCS_alpha"/>
    <property type="match status" value="1"/>
</dbReference>
<comment type="similarity">
    <text evidence="4 5 7">Belongs to the succinate/malate CoA ligase alpha subunit family.</text>
</comment>
<sequence>MSILVNKNTKVIVQGFTGKEGTFHSEQCLAYGTNIVGGVTPFKGGQTHLGKPVFNTVKEAVDATKAEVSLIFVPAKFVADGIIEAANAGIKLAIVITEHTPVNDMIRAKNYANKCGMMMIGPNCPGIISSDECKLGIMPGMVFKKAKTNIGLISKSGTLTYEGANQIINEGYGISTAVGIGGDSIIGLTYSELLPMFEKDEETKAIVMIGEIGGNLEIQACEIIKSQITKPVIAFIAGQSAPKGKRMGHAGAIISGEDSTAKGKMKALSDVGVHVVESPAHIGSKLKEILG</sequence>
<dbReference type="InterPro" id="IPR005810">
    <property type="entry name" value="CoA_lig_alpha"/>
</dbReference>
<dbReference type="FunFam" id="3.40.50.720:FF:000277">
    <property type="entry name" value="Succinate--CoA ligase [ADP-forming] subunit alpha"/>
    <property type="match status" value="1"/>
</dbReference>
<dbReference type="OrthoDB" id="9807196at2"/>
<dbReference type="PANTHER" id="PTHR11117:SF2">
    <property type="entry name" value="SUCCINATE--COA LIGASE [ADP_GDP-FORMING] SUBUNIT ALPHA, MITOCHONDRIAL"/>
    <property type="match status" value="1"/>
</dbReference>
<feature type="binding site" evidence="5">
    <location>
        <position position="43"/>
    </location>
    <ligand>
        <name>CoA</name>
        <dbReference type="ChEBI" id="CHEBI:57287"/>
    </ligand>
</feature>
<keyword evidence="2 5" id="KW-0436">Ligase</keyword>
<dbReference type="HAMAP" id="MF_01988">
    <property type="entry name" value="Succ_CoA_alpha"/>
    <property type="match status" value="1"/>
</dbReference>
<dbReference type="InterPro" id="IPR017440">
    <property type="entry name" value="Cit_synth/succinyl-CoA_lig_AS"/>
</dbReference>
<comment type="pathway">
    <text evidence="5 8">Carbohydrate metabolism; tricarboxylic acid cycle; succinate from succinyl-CoA (ligase route): step 1/1.</text>
</comment>
<accession>A0A381DHV3</accession>
<evidence type="ECO:0000313" key="11">
    <source>
        <dbReference type="Proteomes" id="UP000254920"/>
    </source>
</evidence>
<dbReference type="FunFam" id="3.40.50.261:FF:000006">
    <property type="entry name" value="Succinate--CoA ligase [ADP-forming] subunit alpha"/>
    <property type="match status" value="1"/>
</dbReference>
<dbReference type="InterPro" id="IPR033847">
    <property type="entry name" value="Citrt_syn/SCS-alpha_CS"/>
</dbReference>
<gene>
    <name evidence="5 10" type="primary">sucD</name>
    <name evidence="10" type="ORF">NCTC12475_00444</name>
</gene>
<comment type="catalytic activity">
    <reaction evidence="5 8">
        <text>succinate + ATP + CoA = succinyl-CoA + ADP + phosphate</text>
        <dbReference type="Rhea" id="RHEA:17661"/>
        <dbReference type="ChEBI" id="CHEBI:30031"/>
        <dbReference type="ChEBI" id="CHEBI:30616"/>
        <dbReference type="ChEBI" id="CHEBI:43474"/>
        <dbReference type="ChEBI" id="CHEBI:57287"/>
        <dbReference type="ChEBI" id="CHEBI:57292"/>
        <dbReference type="ChEBI" id="CHEBI:456216"/>
        <dbReference type="EC" id="6.2.1.5"/>
    </reaction>
</comment>
<dbReference type="GO" id="GO:0000166">
    <property type="term" value="F:nucleotide binding"/>
    <property type="evidence" value="ECO:0007669"/>
    <property type="project" value="UniProtKB-KW"/>
</dbReference>
<dbReference type="SUPFAM" id="SSF52210">
    <property type="entry name" value="Succinyl-CoA synthetase domains"/>
    <property type="match status" value="1"/>
</dbReference>
<evidence type="ECO:0000256" key="3">
    <source>
        <dbReference type="ARBA" id="ARBA00022741"/>
    </source>
</evidence>
<feature type="binding site" evidence="5">
    <location>
        <position position="161"/>
    </location>
    <ligand>
        <name>substrate</name>
        <note>ligand shared with subunit beta</note>
    </ligand>
</feature>
<evidence type="ECO:0000256" key="8">
    <source>
        <dbReference type="RuleBase" id="RU000699"/>
    </source>
</evidence>
<dbReference type="PROSITE" id="PS00399">
    <property type="entry name" value="SUCCINYL_COA_LIG_2"/>
    <property type="match status" value="1"/>
</dbReference>
<dbReference type="PANTHER" id="PTHR11117">
    <property type="entry name" value="SUCCINYL-COA LIGASE SUBUNIT ALPHA"/>
    <property type="match status" value="1"/>
</dbReference>
<dbReference type="GO" id="GO:0004775">
    <property type="term" value="F:succinate-CoA ligase (ADP-forming) activity"/>
    <property type="evidence" value="ECO:0007669"/>
    <property type="project" value="UniProtKB-UniRule"/>
</dbReference>
<feature type="domain" description="CoA-binding" evidence="9">
    <location>
        <begin position="4"/>
        <end position="100"/>
    </location>
</feature>
<evidence type="ECO:0000256" key="6">
    <source>
        <dbReference type="PIRSR" id="PIRSR001553-1"/>
    </source>
</evidence>
<evidence type="ECO:0000256" key="7">
    <source>
        <dbReference type="RuleBase" id="RU000677"/>
    </source>
</evidence>
<dbReference type="SMART" id="SM00881">
    <property type="entry name" value="CoA_binding"/>
    <property type="match status" value="1"/>
</dbReference>
<feature type="active site" description="Tele-phosphohistidine intermediate" evidence="5 6">
    <location>
        <position position="249"/>
    </location>
</feature>
<evidence type="ECO:0000313" key="10">
    <source>
        <dbReference type="EMBL" id="SUX10258.1"/>
    </source>
</evidence>
<dbReference type="EC" id="6.2.1.5" evidence="5"/>
<comment type="catalytic activity">
    <reaction evidence="5">
        <text>GTP + succinate + CoA = succinyl-CoA + GDP + phosphate</text>
        <dbReference type="Rhea" id="RHEA:22120"/>
        <dbReference type="ChEBI" id="CHEBI:30031"/>
        <dbReference type="ChEBI" id="CHEBI:37565"/>
        <dbReference type="ChEBI" id="CHEBI:43474"/>
        <dbReference type="ChEBI" id="CHEBI:57287"/>
        <dbReference type="ChEBI" id="CHEBI:57292"/>
        <dbReference type="ChEBI" id="CHEBI:58189"/>
    </reaction>
</comment>
<dbReference type="AlphaFoldDB" id="A0A381DHV3"/>
<dbReference type="InterPro" id="IPR036291">
    <property type="entry name" value="NAD(P)-bd_dom_sf"/>
</dbReference>
<protein>
    <recommendedName>
        <fullName evidence="5">Succinate--CoA ligase [ADP-forming] subunit alpha</fullName>
        <ecNumber evidence="5">6.2.1.5</ecNumber>
    </recommendedName>
    <alternativeName>
        <fullName evidence="5">Succinyl-CoA synthetase subunit alpha</fullName>
        <shortName evidence="5">SCS-alpha</shortName>
    </alternativeName>
</protein>
<dbReference type="InterPro" id="IPR016102">
    <property type="entry name" value="Succinyl-CoA_synth-like"/>
</dbReference>
<dbReference type="STRING" id="32024.GCA_000788295_00564"/>
<dbReference type="Gene3D" id="3.40.50.720">
    <property type="entry name" value="NAD(P)-binding Rossmann-like Domain"/>
    <property type="match status" value="1"/>
</dbReference>
<evidence type="ECO:0000259" key="9">
    <source>
        <dbReference type="SMART" id="SM00881"/>
    </source>
</evidence>
<dbReference type="EMBL" id="UFVD01000001">
    <property type="protein sequence ID" value="SUX10258.1"/>
    <property type="molecule type" value="Genomic_DNA"/>
</dbReference>
<name>A0A381DHV3_9BACT</name>
<dbReference type="GO" id="GO:0009361">
    <property type="term" value="C:succinate-CoA ligase complex (ADP-forming)"/>
    <property type="evidence" value="ECO:0007669"/>
    <property type="project" value="TreeGrafter"/>
</dbReference>
<dbReference type="GeneID" id="93090886"/>
<dbReference type="UniPathway" id="UPA00223">
    <property type="reaction ID" value="UER00999"/>
</dbReference>
<comment type="subunit">
    <text evidence="5 8">Heterotetramer of two alpha and two beta subunits.</text>
</comment>
<comment type="function">
    <text evidence="5 8">Succinyl-CoA synthetase functions in the citric acid cycle (TCA), coupling the hydrolysis of succinyl-CoA to the synthesis of either ATP or GTP and thus represents the only step of substrate-level phosphorylation in the TCA. The alpha subunit of the enzyme binds the substrates coenzyme A and phosphate, while succinate binding and nucleotide specificity is provided by the beta subunit.</text>
</comment>
<organism evidence="10 11">
    <name type="scientific">Campylobacter sputorum subsp. sputorum</name>
    <dbReference type="NCBI Taxonomy" id="32024"/>
    <lineage>
        <taxon>Bacteria</taxon>
        <taxon>Pseudomonadati</taxon>
        <taxon>Campylobacterota</taxon>
        <taxon>Epsilonproteobacteria</taxon>
        <taxon>Campylobacterales</taxon>
        <taxon>Campylobacteraceae</taxon>
        <taxon>Campylobacter</taxon>
    </lineage>
</organism>
<dbReference type="Proteomes" id="UP000254920">
    <property type="component" value="Unassembled WGS sequence"/>
</dbReference>
<keyword evidence="3 5" id="KW-0547">Nucleotide-binding</keyword>
<dbReference type="InterPro" id="IPR003781">
    <property type="entry name" value="CoA-bd"/>
</dbReference>
<feature type="binding site" evidence="5">
    <location>
        <begin position="17"/>
        <end position="20"/>
    </location>
    <ligand>
        <name>CoA</name>
        <dbReference type="ChEBI" id="CHEBI:57287"/>
    </ligand>
</feature>
<evidence type="ECO:0000256" key="4">
    <source>
        <dbReference type="ARBA" id="ARBA00060724"/>
    </source>
</evidence>
<dbReference type="Pfam" id="PF00549">
    <property type="entry name" value="Ligase_CoA"/>
    <property type="match status" value="1"/>
</dbReference>
<dbReference type="PRINTS" id="PR01798">
    <property type="entry name" value="SCOASYNTHASE"/>
</dbReference>
<keyword evidence="1 5" id="KW-0816">Tricarboxylic acid cycle</keyword>
<keyword evidence="11" id="KW-1185">Reference proteome</keyword>
<dbReference type="GO" id="GO:0006099">
    <property type="term" value="P:tricarboxylic acid cycle"/>
    <property type="evidence" value="ECO:0007669"/>
    <property type="project" value="UniProtKB-UniRule"/>
</dbReference>
<proteinExistence type="inferred from homology"/>
<dbReference type="PROSITE" id="PS01216">
    <property type="entry name" value="SUCCINYL_COA_LIG_1"/>
    <property type="match status" value="1"/>
</dbReference>
<evidence type="ECO:0000256" key="5">
    <source>
        <dbReference type="HAMAP-Rule" id="MF_01988"/>
    </source>
</evidence>
<dbReference type="Gene3D" id="3.40.50.261">
    <property type="entry name" value="Succinyl-CoA synthetase domains"/>
    <property type="match status" value="1"/>
</dbReference>
<dbReference type="SUPFAM" id="SSF51735">
    <property type="entry name" value="NAD(P)-binding Rossmann-fold domains"/>
    <property type="match status" value="1"/>
</dbReference>
<dbReference type="NCBIfam" id="NF004230">
    <property type="entry name" value="PRK05678.1"/>
    <property type="match status" value="1"/>
</dbReference>
<feature type="binding site" evidence="5">
    <location>
        <begin position="96"/>
        <end position="98"/>
    </location>
    <ligand>
        <name>CoA</name>
        <dbReference type="ChEBI" id="CHEBI:57287"/>
    </ligand>
</feature>
<dbReference type="NCBIfam" id="TIGR01019">
    <property type="entry name" value="sucCoAalpha"/>
    <property type="match status" value="1"/>
</dbReference>
<reference evidence="10 11" key="1">
    <citation type="submission" date="2018-06" db="EMBL/GenBank/DDBJ databases">
        <authorList>
            <consortium name="Pathogen Informatics"/>
            <person name="Doyle S."/>
        </authorList>
    </citation>
    <scope>NUCLEOTIDE SEQUENCE [LARGE SCALE GENOMIC DNA]</scope>
    <source>
        <strain evidence="10 11">NCTC12475</strain>
    </source>
</reference>